<comment type="function">
    <text evidence="1">Component of the signal recognition particle (SRP) complex, a ribonucleoprotein complex that mediates the cotranslational targeting of secretory and membrane proteins to the endoplasmic reticulum (ER).</text>
</comment>
<protein>
    <recommendedName>
        <fullName evidence="1">Signal recognition particle subunit SRP72</fullName>
    </recommendedName>
</protein>
<dbReference type="GO" id="GO:0006614">
    <property type="term" value="P:SRP-dependent cotranslational protein targeting to membrane"/>
    <property type="evidence" value="ECO:0007669"/>
    <property type="project" value="UniProtKB-UniRule"/>
</dbReference>
<dbReference type="GO" id="GO:0043022">
    <property type="term" value="F:ribosome binding"/>
    <property type="evidence" value="ECO:0007669"/>
    <property type="project" value="TreeGrafter"/>
</dbReference>
<proteinExistence type="inferred from homology"/>
<dbReference type="InterPro" id="IPR026270">
    <property type="entry name" value="SRP72"/>
</dbReference>
<dbReference type="Proteomes" id="UP000292447">
    <property type="component" value="Chromosome I"/>
</dbReference>
<dbReference type="GO" id="GO:0008312">
    <property type="term" value="F:7S RNA binding"/>
    <property type="evidence" value="ECO:0007669"/>
    <property type="project" value="TreeGrafter"/>
</dbReference>
<dbReference type="EMBL" id="CP034456">
    <property type="protein sequence ID" value="QBM86308.1"/>
    <property type="molecule type" value="Genomic_DNA"/>
</dbReference>
<dbReference type="PANTHER" id="PTHR14094">
    <property type="entry name" value="SIGNAL RECOGNITION PARTICLE 72"/>
    <property type="match status" value="1"/>
</dbReference>
<dbReference type="PANTHER" id="PTHR14094:SF9">
    <property type="entry name" value="SIGNAL RECOGNITION PARTICLE SUBUNIT SRP72"/>
    <property type="match status" value="1"/>
</dbReference>
<dbReference type="PIRSF" id="PIRSF038922">
    <property type="entry name" value="SRP72"/>
    <property type="match status" value="1"/>
</dbReference>
<feature type="region of interest" description="Disordered" evidence="2">
    <location>
        <begin position="612"/>
        <end position="663"/>
    </location>
</feature>
<organism evidence="3 4">
    <name type="scientific">Metschnikowia aff. pulcherrima</name>
    <dbReference type="NCBI Taxonomy" id="2163413"/>
    <lineage>
        <taxon>Eukaryota</taxon>
        <taxon>Fungi</taxon>
        <taxon>Dikarya</taxon>
        <taxon>Ascomycota</taxon>
        <taxon>Saccharomycotina</taxon>
        <taxon>Pichiomycetes</taxon>
        <taxon>Metschnikowiaceae</taxon>
        <taxon>Metschnikowia</taxon>
    </lineage>
</organism>
<evidence type="ECO:0000313" key="3">
    <source>
        <dbReference type="EMBL" id="QBM86308.1"/>
    </source>
</evidence>
<keyword evidence="1" id="KW-0687">Ribonucleoprotein</keyword>
<comment type="subcellular location">
    <subcellularLocation>
        <location evidence="1">Cytoplasm</location>
    </subcellularLocation>
</comment>
<reference evidence="4" key="1">
    <citation type="submission" date="2019-03" db="EMBL/GenBank/DDBJ databases">
        <title>Snf2 controls pulcherriminic acid biosynthesis and connects pigmentation and antifungal activity of the yeast Metschnikowia pulcherrima.</title>
        <authorList>
            <person name="Gore-Lloyd D."/>
            <person name="Sumann I."/>
            <person name="Brachmann A.O."/>
            <person name="Schneeberger K."/>
            <person name="Ortiz-Merino R.A."/>
            <person name="Moreno-Beltran M."/>
            <person name="Schlaefli M."/>
            <person name="Kirner P."/>
            <person name="Santos Kron A."/>
            <person name="Wolfe K.H."/>
            <person name="Piel J."/>
            <person name="Ahrens C.H."/>
            <person name="Henk D."/>
            <person name="Freimoser F.M."/>
        </authorList>
    </citation>
    <scope>NUCLEOTIDE SEQUENCE [LARGE SCALE GENOMIC DNA]</scope>
    <source>
        <strain evidence="4">APC 1.2</strain>
    </source>
</reference>
<sequence>MSSSVIDAFKRLNMSTAQDTADHETVFEVSYQYLSKVKDFNDINAFHNCLVALINLDRYYRALQLVDEVSEEVHKEFPVEKAYVYYKTGHFDRLKSLYEESEFAEESISQRALKHVMAQSYYQNGHVSEALELYRQLISSNSVDNELDMACNERAILAQLAAKQSAAQNPVSSVSAAEITYDIVFNEALMELGAGNVSSSMSLLEKASAMCLEQNMDSDPADLALEIAPIKLTVAYIHHILGRPRQALAELELLDLAQVTDLMTRLTFKNNYIALKGTPENVNFAARELNYKDNMHHLRHKLTKPQFRVLVRNHLLLSYKSGTLSETSNFFKPQFELQFSADFHADLTPSLYKALVGSGISFRELQSEHDAQKVSRQLYKYCLRMKSWSGLKFVAAALLLVHVNSRRGKFDQALEILEKYVSITLEKADIHVNASLVGTLINIYETMQGDASTKKLTQLLQSLIAKFESYSVETLAANADLYQLVRAFAFKISGSSLQDPSKLFKLLKEASPTDALIASALTSENTGLVPAEELASPEDVEDLLAVNIEDIIKQRPTASVKPSTRAPAQLFKVTKKAHKPKFSKNKVLRPASEFNAENLDKERWLPMKLRSYYKPSKKDMKKKSGGHQGAVEQSPAPSPAQTSANASSSKSKSKNKKKKKGKK</sequence>
<comment type="similarity">
    <text evidence="1">Belongs to the SRP72 family.</text>
</comment>
<accession>A0A4P6XK79</accession>
<keyword evidence="4" id="KW-1185">Reference proteome</keyword>
<dbReference type="InterPro" id="IPR011990">
    <property type="entry name" value="TPR-like_helical_dom_sf"/>
</dbReference>
<dbReference type="STRING" id="2163413.A0A4P6XK79"/>
<evidence type="ECO:0000256" key="2">
    <source>
        <dbReference type="SAM" id="MobiDB-lite"/>
    </source>
</evidence>
<dbReference type="Gene3D" id="1.25.40.10">
    <property type="entry name" value="Tetratricopeptide repeat domain"/>
    <property type="match status" value="1"/>
</dbReference>
<keyword evidence="1" id="KW-0733">Signal recognition particle</keyword>
<gene>
    <name evidence="3" type="primary">MPUL0A09450</name>
    <name evidence="3" type="ORF">METSCH_A09450</name>
</gene>
<keyword evidence="1" id="KW-0963">Cytoplasm</keyword>
<dbReference type="AlphaFoldDB" id="A0A4P6XK79"/>
<dbReference type="GO" id="GO:0005786">
    <property type="term" value="C:signal recognition particle, endoplasmic reticulum targeting"/>
    <property type="evidence" value="ECO:0007669"/>
    <property type="project" value="UniProtKB-UniRule"/>
</dbReference>
<name>A0A4P6XK79_9ASCO</name>
<feature type="compositionally biased region" description="Basic residues" evidence="2">
    <location>
        <begin position="651"/>
        <end position="663"/>
    </location>
</feature>
<evidence type="ECO:0000256" key="1">
    <source>
        <dbReference type="PIRNR" id="PIRNR038922"/>
    </source>
</evidence>
<dbReference type="SUPFAM" id="SSF48452">
    <property type="entry name" value="TPR-like"/>
    <property type="match status" value="1"/>
</dbReference>
<evidence type="ECO:0000313" key="4">
    <source>
        <dbReference type="Proteomes" id="UP000292447"/>
    </source>
</evidence>